<evidence type="ECO:0000313" key="5">
    <source>
        <dbReference type="EMBL" id="CCE61191.1"/>
    </source>
</evidence>
<dbReference type="GO" id="GO:0000045">
    <property type="term" value="P:autophagosome assembly"/>
    <property type="evidence" value="ECO:0007669"/>
    <property type="project" value="EnsemblFungi"/>
</dbReference>
<dbReference type="AlphaFoldDB" id="G8BMR3"/>
<dbReference type="RefSeq" id="XP_003683625.1">
    <property type="nucleotide sequence ID" value="XM_003683577.1"/>
</dbReference>
<keyword evidence="6" id="KW-1185">Reference proteome</keyword>
<dbReference type="InterPro" id="IPR007243">
    <property type="entry name" value="Atg6/Beclin"/>
</dbReference>
<evidence type="ECO:0000259" key="4">
    <source>
        <dbReference type="Pfam" id="PF17675"/>
    </source>
</evidence>
<dbReference type="GO" id="GO:0032258">
    <property type="term" value="P:cytoplasm to vacuole targeting by the Cvt pathway"/>
    <property type="evidence" value="ECO:0007669"/>
    <property type="project" value="EnsemblFungi"/>
</dbReference>
<dbReference type="OrthoDB" id="20368at2759"/>
<evidence type="ECO:0000259" key="3">
    <source>
        <dbReference type="Pfam" id="PF04111"/>
    </source>
</evidence>
<gene>
    <name evidence="5" type="primary">TPHA0A01060</name>
    <name evidence="5" type="ordered locus">TPHA_0A01060</name>
</gene>
<protein>
    <submittedName>
        <fullName evidence="5">Uncharacterized protein</fullName>
    </submittedName>
</protein>
<organism evidence="5 6">
    <name type="scientific">Tetrapisispora phaffii (strain ATCC 24235 / CBS 4417 / NBRC 1672 / NRRL Y-8282 / UCD 70-5)</name>
    <name type="common">Yeast</name>
    <name type="synonym">Fabospora phaffii</name>
    <dbReference type="NCBI Taxonomy" id="1071381"/>
    <lineage>
        <taxon>Eukaryota</taxon>
        <taxon>Fungi</taxon>
        <taxon>Dikarya</taxon>
        <taxon>Ascomycota</taxon>
        <taxon>Saccharomycotina</taxon>
        <taxon>Saccharomycetes</taxon>
        <taxon>Saccharomycetales</taxon>
        <taxon>Saccharomycetaceae</taxon>
        <taxon>Tetrapisispora</taxon>
    </lineage>
</organism>
<dbReference type="STRING" id="1071381.G8BMR3"/>
<dbReference type="PANTHER" id="PTHR12768">
    <property type="entry name" value="BECLIN 1"/>
    <property type="match status" value="1"/>
</dbReference>
<evidence type="ECO:0000256" key="1">
    <source>
        <dbReference type="ARBA" id="ARBA00005965"/>
    </source>
</evidence>
<dbReference type="Pfam" id="PF17675">
    <property type="entry name" value="APG6_N"/>
    <property type="match status" value="1"/>
</dbReference>
<dbReference type="GO" id="GO:0034271">
    <property type="term" value="C:phosphatidylinositol 3-kinase complex, class III, type I"/>
    <property type="evidence" value="ECO:0007669"/>
    <property type="project" value="EnsemblFungi"/>
</dbReference>
<dbReference type="KEGG" id="tpf:TPHA_0A01060"/>
<feature type="domain" description="Atg6/beclin coiled-coil" evidence="4">
    <location>
        <begin position="154"/>
        <end position="284"/>
    </location>
</feature>
<feature type="coiled-coil region" evidence="2">
    <location>
        <begin position="207"/>
        <end position="290"/>
    </location>
</feature>
<dbReference type="OMA" id="EWDVYKA"/>
<dbReference type="GO" id="GO:0000423">
    <property type="term" value="P:mitophagy"/>
    <property type="evidence" value="ECO:0007669"/>
    <property type="project" value="TreeGrafter"/>
</dbReference>
<proteinExistence type="inferred from homology"/>
<comment type="similarity">
    <text evidence="1">Belongs to the beclin family.</text>
</comment>
<dbReference type="GO" id="GO:0042147">
    <property type="term" value="P:retrograde transport, endosome to Golgi"/>
    <property type="evidence" value="ECO:0007669"/>
    <property type="project" value="EnsemblFungi"/>
</dbReference>
<accession>G8BMR3</accession>
<dbReference type="EMBL" id="HE612856">
    <property type="protein sequence ID" value="CCE61191.1"/>
    <property type="molecule type" value="Genomic_DNA"/>
</dbReference>
<dbReference type="GO" id="GO:0034727">
    <property type="term" value="P:piecemeal microautophagy of the nucleus"/>
    <property type="evidence" value="ECO:0007669"/>
    <property type="project" value="EnsemblFungi"/>
</dbReference>
<keyword evidence="2" id="KW-0175">Coiled coil</keyword>
<dbReference type="GO" id="GO:0030674">
    <property type="term" value="F:protein-macromolecule adaptor activity"/>
    <property type="evidence" value="ECO:0007669"/>
    <property type="project" value="TreeGrafter"/>
</dbReference>
<dbReference type="GO" id="GO:0005829">
    <property type="term" value="C:cytosol"/>
    <property type="evidence" value="ECO:0007669"/>
    <property type="project" value="GOC"/>
</dbReference>
<dbReference type="PANTHER" id="PTHR12768:SF4">
    <property type="entry name" value="BECLIN-1"/>
    <property type="match status" value="1"/>
</dbReference>
<sequence length="484" mass="55763">MSHLNEQILKCQNCHLPLQIDTSLLDLSIAQRNLLINSHGNQYTFKPSGFKIPNVRLQRLNKVKDLKDIKFKNPLFADSFVVLKNENLQDSLDVGKYIESSTSIDSESGIKDTRLLNSLKIGDASGDYVSLSAQVSSLTKIFNILSENSNFDHPICQECCNIIIEKMQGQFDEVLKERDTYQQFIKQIEEQKGNFQETSLTEKETEFKTLLDEREILLKHLQELEKKDEQLDKDIGLIQEMFEGKKVKTEEIMLRNNNKDLDKLRFEKELRSLNCQYESLLHNLDQLRKLNVYNETFKISHEGPFGTINGLRLGGFDDVPVSWKEINAALGQVILLLYTISTRLDLKLDGYKFQPLGSFSKIMKFNKETEDWLIFEAYSDESFKVGKIFRRESNFDKAMECLLATIRQLVVKLATLKKVDNNVDNNSTSEQDELELPYSIYGDKINSLSVKLYGSNPTLEWTTAMKLLLTNIKWLLAYASSKLN</sequence>
<dbReference type="GO" id="GO:0120095">
    <property type="term" value="C:vacuole-isolation membrane contact site"/>
    <property type="evidence" value="ECO:0007669"/>
    <property type="project" value="EnsemblFungi"/>
</dbReference>
<dbReference type="GO" id="GO:0006995">
    <property type="term" value="P:cellular response to nitrogen starvation"/>
    <property type="evidence" value="ECO:0007669"/>
    <property type="project" value="TreeGrafter"/>
</dbReference>
<dbReference type="InterPro" id="IPR041691">
    <property type="entry name" value="Atg6/beclin_CC"/>
</dbReference>
<dbReference type="GO" id="GO:0034272">
    <property type="term" value="C:phosphatidylinositol 3-kinase complex, class III, type II"/>
    <property type="evidence" value="ECO:0007669"/>
    <property type="project" value="EnsemblFungi"/>
</dbReference>
<dbReference type="InterPro" id="IPR038274">
    <property type="entry name" value="Atg6/Beclin_C_sf"/>
</dbReference>
<evidence type="ECO:0000313" key="6">
    <source>
        <dbReference type="Proteomes" id="UP000005666"/>
    </source>
</evidence>
<dbReference type="Gene3D" id="1.10.418.40">
    <property type="entry name" value="Autophagy protein 6/Beclin 1"/>
    <property type="match status" value="1"/>
</dbReference>
<name>G8BMR3_TETPH</name>
<dbReference type="HOGENOM" id="CLU_024219_3_0_1"/>
<dbReference type="GO" id="GO:0045324">
    <property type="term" value="P:late endosome to vacuole transport"/>
    <property type="evidence" value="ECO:0007669"/>
    <property type="project" value="EnsemblFungi"/>
</dbReference>
<dbReference type="GeneID" id="11532463"/>
<dbReference type="Proteomes" id="UP000005666">
    <property type="component" value="Chromosome 1"/>
</dbReference>
<evidence type="ECO:0000256" key="2">
    <source>
        <dbReference type="SAM" id="Coils"/>
    </source>
</evidence>
<reference evidence="5 6" key="1">
    <citation type="journal article" date="2011" name="Proc. Natl. Acad. Sci. U.S.A.">
        <title>Evolutionary erosion of yeast sex chromosomes by mating-type switching accidents.</title>
        <authorList>
            <person name="Gordon J.L."/>
            <person name="Armisen D."/>
            <person name="Proux-Wera E."/>
            <person name="Oheigeartaigh S.S."/>
            <person name="Byrne K.P."/>
            <person name="Wolfe K.H."/>
        </authorList>
    </citation>
    <scope>NUCLEOTIDE SEQUENCE [LARGE SCALE GENOMIC DNA]</scope>
    <source>
        <strain evidence="6">ATCC 24235 / CBS 4417 / NBRC 1672 / NRRL Y-8282 / UCD 70-5</strain>
    </source>
</reference>
<dbReference type="GO" id="GO:0051365">
    <property type="term" value="P:cellular response to potassium ion starvation"/>
    <property type="evidence" value="ECO:0007669"/>
    <property type="project" value="EnsemblFungi"/>
</dbReference>
<dbReference type="GO" id="GO:0000425">
    <property type="term" value="P:pexophagy"/>
    <property type="evidence" value="ECO:0007669"/>
    <property type="project" value="EnsemblFungi"/>
</dbReference>
<dbReference type="InterPro" id="IPR040455">
    <property type="entry name" value="Atg6_BARA"/>
</dbReference>
<dbReference type="GO" id="GO:0043548">
    <property type="term" value="F:phosphatidylinositol 3-kinase binding"/>
    <property type="evidence" value="ECO:0007669"/>
    <property type="project" value="TreeGrafter"/>
</dbReference>
<dbReference type="Pfam" id="PF04111">
    <property type="entry name" value="APG6"/>
    <property type="match status" value="1"/>
</dbReference>
<dbReference type="GO" id="GO:0046854">
    <property type="term" value="P:phosphatidylinositol phosphate biosynthetic process"/>
    <property type="evidence" value="ECO:0007669"/>
    <property type="project" value="EnsemblFungi"/>
</dbReference>
<dbReference type="eggNOG" id="KOG2751">
    <property type="taxonomic scope" value="Eukaryota"/>
</dbReference>
<dbReference type="GO" id="GO:0000407">
    <property type="term" value="C:phagophore assembly site"/>
    <property type="evidence" value="ECO:0007669"/>
    <property type="project" value="EnsemblFungi"/>
</dbReference>
<feature type="domain" description="Atg6 BARA" evidence="3">
    <location>
        <begin position="287"/>
        <end position="481"/>
    </location>
</feature>